<feature type="region of interest" description="Disordered" evidence="1">
    <location>
        <begin position="27"/>
        <end position="53"/>
    </location>
</feature>
<dbReference type="Proteomes" id="UP001178461">
    <property type="component" value="Chromosome 10"/>
</dbReference>
<evidence type="ECO:0000313" key="3">
    <source>
        <dbReference type="Proteomes" id="UP001178461"/>
    </source>
</evidence>
<name>A0AA35KVK8_9SAUR</name>
<dbReference type="AlphaFoldDB" id="A0AA35KVK8"/>
<evidence type="ECO:0000313" key="2">
    <source>
        <dbReference type="EMBL" id="CAI5785072.1"/>
    </source>
</evidence>
<organism evidence="2 3">
    <name type="scientific">Podarcis lilfordi</name>
    <name type="common">Lilford's wall lizard</name>
    <dbReference type="NCBI Taxonomy" id="74358"/>
    <lineage>
        <taxon>Eukaryota</taxon>
        <taxon>Metazoa</taxon>
        <taxon>Chordata</taxon>
        <taxon>Craniata</taxon>
        <taxon>Vertebrata</taxon>
        <taxon>Euteleostomi</taxon>
        <taxon>Lepidosauria</taxon>
        <taxon>Squamata</taxon>
        <taxon>Bifurcata</taxon>
        <taxon>Unidentata</taxon>
        <taxon>Episquamata</taxon>
        <taxon>Laterata</taxon>
        <taxon>Lacertibaenia</taxon>
        <taxon>Lacertidae</taxon>
        <taxon>Podarcis</taxon>
    </lineage>
</organism>
<keyword evidence="3" id="KW-1185">Reference proteome</keyword>
<proteinExistence type="predicted"/>
<accession>A0AA35KVK8</accession>
<dbReference type="EMBL" id="OX395135">
    <property type="protein sequence ID" value="CAI5785072.1"/>
    <property type="molecule type" value="Genomic_DNA"/>
</dbReference>
<sequence length="129" mass="13980">MKQLELLLEKVNSNSVFPAPLPSSNRPLRRVPVVAPGTPSPLHLTPASGRRSWHGQWGLEPRCWVRGNEDGAEAALPGYPALEQRGFLKLASNAILLCQLPRDTPCPTPPSGRRLCKASGGRRLLSCPS</sequence>
<evidence type="ECO:0000256" key="1">
    <source>
        <dbReference type="SAM" id="MobiDB-lite"/>
    </source>
</evidence>
<reference evidence="2" key="1">
    <citation type="submission" date="2022-12" db="EMBL/GenBank/DDBJ databases">
        <authorList>
            <person name="Alioto T."/>
            <person name="Alioto T."/>
            <person name="Gomez Garrido J."/>
        </authorList>
    </citation>
    <scope>NUCLEOTIDE SEQUENCE</scope>
</reference>
<protein>
    <submittedName>
        <fullName evidence="2">Uncharacterized protein</fullName>
    </submittedName>
</protein>
<gene>
    <name evidence="2" type="ORF">PODLI_1B004371</name>
</gene>